<feature type="disulfide bond" evidence="11">
    <location>
        <begin position="26"/>
        <end position="69"/>
    </location>
</feature>
<evidence type="ECO:0000256" key="3">
    <source>
        <dbReference type="ARBA" id="ARBA00022536"/>
    </source>
</evidence>
<keyword evidence="14" id="KW-1185">Reference proteome</keyword>
<evidence type="ECO:0000256" key="5">
    <source>
        <dbReference type="ARBA" id="ARBA00022729"/>
    </source>
</evidence>
<accession>A0AA35QXH6</accession>
<keyword evidence="8" id="KW-0130">Cell adhesion</keyword>
<evidence type="ECO:0000259" key="12">
    <source>
        <dbReference type="PROSITE" id="PS50923"/>
    </source>
</evidence>
<dbReference type="Proteomes" id="UP001174909">
    <property type="component" value="Unassembled WGS sequence"/>
</dbReference>
<evidence type="ECO:0000256" key="10">
    <source>
        <dbReference type="ARBA" id="ARBA00023180"/>
    </source>
</evidence>
<evidence type="ECO:0000256" key="11">
    <source>
        <dbReference type="PROSITE-ProRule" id="PRU00302"/>
    </source>
</evidence>
<evidence type="ECO:0000313" key="14">
    <source>
        <dbReference type="Proteomes" id="UP001174909"/>
    </source>
</evidence>
<keyword evidence="4 11" id="KW-0768">Sushi</keyword>
<keyword evidence="10" id="KW-0325">Glycoprotein</keyword>
<evidence type="ECO:0000256" key="6">
    <source>
        <dbReference type="ARBA" id="ARBA00022737"/>
    </source>
</evidence>
<reference evidence="13" key="1">
    <citation type="submission" date="2023-03" db="EMBL/GenBank/DDBJ databases">
        <authorList>
            <person name="Steffen K."/>
            <person name="Cardenas P."/>
        </authorList>
    </citation>
    <scope>NUCLEOTIDE SEQUENCE</scope>
</reference>
<evidence type="ECO:0000256" key="7">
    <source>
        <dbReference type="ARBA" id="ARBA00022837"/>
    </source>
</evidence>
<dbReference type="GO" id="GO:0005576">
    <property type="term" value="C:extracellular region"/>
    <property type="evidence" value="ECO:0007669"/>
    <property type="project" value="UniProtKB-SubCell"/>
</dbReference>
<dbReference type="FunFam" id="2.10.70.10:FF:000064">
    <property type="entry name" value="Fibulin 7"/>
    <property type="match status" value="1"/>
</dbReference>
<proteinExistence type="predicted"/>
<evidence type="ECO:0000256" key="8">
    <source>
        <dbReference type="ARBA" id="ARBA00022889"/>
    </source>
</evidence>
<evidence type="ECO:0000256" key="9">
    <source>
        <dbReference type="ARBA" id="ARBA00023157"/>
    </source>
</evidence>
<dbReference type="AlphaFoldDB" id="A0AA35QXH6"/>
<keyword evidence="7" id="KW-0106">Calcium</keyword>
<comment type="caution">
    <text evidence="13">The sequence shown here is derived from an EMBL/GenBank/DDBJ whole genome shotgun (WGS) entry which is preliminary data.</text>
</comment>
<keyword evidence="9 11" id="KW-1015">Disulfide bond</keyword>
<dbReference type="EMBL" id="CASHTH010000226">
    <property type="protein sequence ID" value="CAI7994708.1"/>
    <property type="molecule type" value="Genomic_DNA"/>
</dbReference>
<dbReference type="CDD" id="cd00033">
    <property type="entry name" value="CCP"/>
    <property type="match status" value="3"/>
</dbReference>
<organism evidence="13 14">
    <name type="scientific">Geodia barretti</name>
    <name type="common">Barrett's horny sponge</name>
    <dbReference type="NCBI Taxonomy" id="519541"/>
    <lineage>
        <taxon>Eukaryota</taxon>
        <taxon>Metazoa</taxon>
        <taxon>Porifera</taxon>
        <taxon>Demospongiae</taxon>
        <taxon>Heteroscleromorpha</taxon>
        <taxon>Tetractinellida</taxon>
        <taxon>Astrophorina</taxon>
        <taxon>Geodiidae</taxon>
        <taxon>Geodia</taxon>
    </lineage>
</organism>
<feature type="domain" description="Sushi" evidence="12">
    <location>
        <begin position="1"/>
        <end position="23"/>
    </location>
</feature>
<protein>
    <submittedName>
        <fullName evidence="13">p-selectin</fullName>
    </submittedName>
</protein>
<evidence type="ECO:0000256" key="1">
    <source>
        <dbReference type="ARBA" id="ARBA00004613"/>
    </source>
</evidence>
<feature type="disulfide bond" evidence="11">
    <location>
        <begin position="55"/>
        <end position="82"/>
    </location>
</feature>
<feature type="domain" description="Sushi" evidence="12">
    <location>
        <begin position="24"/>
        <end position="84"/>
    </location>
</feature>
<dbReference type="PROSITE" id="PS50923">
    <property type="entry name" value="SUSHI"/>
    <property type="match status" value="3"/>
</dbReference>
<comment type="subcellular location">
    <subcellularLocation>
        <location evidence="1">Secreted</location>
    </subcellularLocation>
</comment>
<evidence type="ECO:0000256" key="4">
    <source>
        <dbReference type="ARBA" id="ARBA00022659"/>
    </source>
</evidence>
<keyword evidence="2" id="KW-0964">Secreted</keyword>
<dbReference type="SMART" id="SM00032">
    <property type="entry name" value="CCP"/>
    <property type="match status" value="2"/>
</dbReference>
<dbReference type="PANTHER" id="PTHR19325:SF567">
    <property type="entry name" value="SUSHI, VON WILLEBRAND FACTOR TYPE A, EGF AND PENTRAXIN DOMAIN-CONTAINING PROTEIN 1-LIKE"/>
    <property type="match status" value="1"/>
</dbReference>
<gene>
    <name evidence="13" type="ORF">GBAR_LOCUS1535</name>
</gene>
<name>A0AA35QXH6_GEOBA</name>
<dbReference type="InterPro" id="IPR000436">
    <property type="entry name" value="Sushi_SCR_CCP_dom"/>
</dbReference>
<dbReference type="GO" id="GO:0007155">
    <property type="term" value="P:cell adhesion"/>
    <property type="evidence" value="ECO:0007669"/>
    <property type="project" value="UniProtKB-KW"/>
</dbReference>
<dbReference type="Pfam" id="PF00084">
    <property type="entry name" value="Sushi"/>
    <property type="match status" value="2"/>
</dbReference>
<keyword evidence="6" id="KW-0677">Repeat</keyword>
<sequence length="237" mass="25064">MGESILTCGADSQWSGNPPVCELVQCPDLSSPMSGSLLISGTGAGVYQETATYACETGFNLVGMSMRVCQSDGTWSGSDPTCQMVMCPTLNDPDNGNLNLSGNSLGDTAVYTCNTGYNLMGESILTCGADSQWSGNPPVCELVQCPDLSSPMSGSLLISGTGVVFTRRLQHMHAKLVSIWLACQSVFVKVMAHGVDLTLHARWLCVPLSMILIMAISTSVETLLEIQQSTHVTLATI</sequence>
<evidence type="ECO:0000256" key="2">
    <source>
        <dbReference type="ARBA" id="ARBA00022525"/>
    </source>
</evidence>
<dbReference type="PANTHER" id="PTHR19325">
    <property type="entry name" value="COMPLEMENT COMPONENT-RELATED SUSHI DOMAIN-CONTAINING"/>
    <property type="match status" value="1"/>
</dbReference>
<dbReference type="SUPFAM" id="SSF57535">
    <property type="entry name" value="Complement control module/SCR domain"/>
    <property type="match status" value="3"/>
</dbReference>
<feature type="domain" description="Sushi" evidence="12">
    <location>
        <begin position="85"/>
        <end position="142"/>
    </location>
</feature>
<feature type="disulfide bond" evidence="11">
    <location>
        <begin position="113"/>
        <end position="140"/>
    </location>
</feature>
<comment type="caution">
    <text evidence="11">Lacks conserved residue(s) required for the propagation of feature annotation.</text>
</comment>
<keyword evidence="5" id="KW-0732">Signal</keyword>
<dbReference type="InterPro" id="IPR050350">
    <property type="entry name" value="Compl-Cell_Adhes-Reg"/>
</dbReference>
<dbReference type="Gene3D" id="2.10.70.10">
    <property type="entry name" value="Complement Module, domain 1"/>
    <property type="match status" value="2"/>
</dbReference>
<dbReference type="InterPro" id="IPR035976">
    <property type="entry name" value="Sushi/SCR/CCP_sf"/>
</dbReference>
<keyword evidence="3" id="KW-0245">EGF-like domain</keyword>
<evidence type="ECO:0000313" key="13">
    <source>
        <dbReference type="EMBL" id="CAI7994708.1"/>
    </source>
</evidence>